<accession>A0A8S5RRW6</accession>
<proteinExistence type="predicted"/>
<protein>
    <submittedName>
        <fullName evidence="2">Uncharacterized protein</fullName>
    </submittedName>
</protein>
<name>A0A8S5RRW6_9CAUD</name>
<keyword evidence="1" id="KW-0175">Coiled coil</keyword>
<reference evidence="2" key="1">
    <citation type="journal article" date="2021" name="Proc. Natl. Acad. Sci. U.S.A.">
        <title>A Catalog of Tens of Thousands of Viruses from Human Metagenomes Reveals Hidden Associations with Chronic Diseases.</title>
        <authorList>
            <person name="Tisza M.J."/>
            <person name="Buck C.B."/>
        </authorList>
    </citation>
    <scope>NUCLEOTIDE SEQUENCE</scope>
    <source>
        <strain evidence="2">CtXdu7</strain>
    </source>
</reference>
<dbReference type="EMBL" id="BK057792">
    <property type="protein sequence ID" value="DAE92009.1"/>
    <property type="molecule type" value="Genomic_DNA"/>
</dbReference>
<sequence>MNNIVLLIIILVSTFTGGYLFGSKVEEYNHAIDKVQAVSQTLKQERAKQDAKDKELAEANKLISNLRTLNERVQRSSNKPSKDLQSCERERLRLRELTKRCSSVVTRYIEGTDKLIIERKYNDYYY</sequence>
<evidence type="ECO:0000313" key="2">
    <source>
        <dbReference type="EMBL" id="DAE92009.1"/>
    </source>
</evidence>
<organism evidence="2">
    <name type="scientific">Podoviridae sp. ctXdu7</name>
    <dbReference type="NCBI Taxonomy" id="2827618"/>
    <lineage>
        <taxon>Viruses</taxon>
        <taxon>Duplodnaviria</taxon>
        <taxon>Heunggongvirae</taxon>
        <taxon>Uroviricota</taxon>
        <taxon>Caudoviricetes</taxon>
    </lineage>
</organism>
<evidence type="ECO:0000256" key="1">
    <source>
        <dbReference type="SAM" id="Coils"/>
    </source>
</evidence>
<feature type="coiled-coil region" evidence="1">
    <location>
        <begin position="25"/>
        <end position="79"/>
    </location>
</feature>